<dbReference type="Gene3D" id="3.40.50.300">
    <property type="entry name" value="P-loop containing nucleotide triphosphate hydrolases"/>
    <property type="match status" value="1"/>
</dbReference>
<organism evidence="3 4">
    <name type="scientific">Nakaseomyces bracarensis</name>
    <dbReference type="NCBI Taxonomy" id="273131"/>
    <lineage>
        <taxon>Eukaryota</taxon>
        <taxon>Fungi</taxon>
        <taxon>Dikarya</taxon>
        <taxon>Ascomycota</taxon>
        <taxon>Saccharomycotina</taxon>
        <taxon>Saccharomycetes</taxon>
        <taxon>Saccharomycetales</taxon>
        <taxon>Saccharomycetaceae</taxon>
        <taxon>Nakaseomyces</taxon>
    </lineage>
</organism>
<dbReference type="PANTHER" id="PTHR16184:SF6">
    <property type="entry name" value="ELONGATOR COMPLEX PROTEIN 6"/>
    <property type="match status" value="1"/>
</dbReference>
<dbReference type="PANTHER" id="PTHR16184">
    <property type="entry name" value="ELONGATOR COMPLEX PROTEIN 6"/>
    <property type="match status" value="1"/>
</dbReference>
<name>A0ABR4NRN4_9SACH</name>
<comment type="similarity">
    <text evidence="2">Belongs to the ELP6 family.</text>
</comment>
<dbReference type="InterPro" id="IPR027417">
    <property type="entry name" value="P-loop_NTPase"/>
</dbReference>
<accession>A0ABR4NRN4</accession>
<dbReference type="CDD" id="cd19495">
    <property type="entry name" value="Elp6"/>
    <property type="match status" value="1"/>
</dbReference>
<protein>
    <submittedName>
        <fullName evidence="3">Elongator complex protein 6</fullName>
    </submittedName>
</protein>
<proteinExistence type="inferred from homology"/>
<reference evidence="3 4" key="1">
    <citation type="submission" date="2024-05" db="EMBL/GenBank/DDBJ databases">
        <title>Long read based assembly of the Candida bracarensis genome reveals expanded adhesin content.</title>
        <authorList>
            <person name="Marcet-Houben M."/>
            <person name="Ksiezopolska E."/>
            <person name="Gabaldon T."/>
        </authorList>
    </citation>
    <scope>NUCLEOTIDE SEQUENCE [LARGE SCALE GENOMIC DNA]</scope>
    <source>
        <strain evidence="3 4">CBM6</strain>
    </source>
</reference>
<keyword evidence="4" id="KW-1185">Reference proteome</keyword>
<evidence type="ECO:0000256" key="1">
    <source>
        <dbReference type="ARBA" id="ARBA00005043"/>
    </source>
</evidence>
<dbReference type="InterPro" id="IPR018627">
    <property type="entry name" value="ELP6"/>
</dbReference>
<evidence type="ECO:0000256" key="2">
    <source>
        <dbReference type="ARBA" id="ARBA00008837"/>
    </source>
</evidence>
<evidence type="ECO:0000313" key="3">
    <source>
        <dbReference type="EMBL" id="KAL3230942.1"/>
    </source>
</evidence>
<sequence length="263" mass="29424">MGQRQDLVIFSDHSVISKKLFGEGNNTMITLTSMQATQASWALNVLVESYLFGYPISLNSEQRAGTLSADKKAFVTLASLTHNTAYFQATLNKLQVNSSQYKIVDIFSDFVGLINGKSADKILKMLVDMFPDNRDSFIVLEQPELLLSLVPNLTSDMLNTKFINELRKKCALLVVNTVIDSVQEENESAPAVEYKRFLQTNIYKSNVVISLSPLPTGRAKDVTGTLKITRGPKSFEGFVPDIHVVENEYLYLTEKEATKLFYS</sequence>
<gene>
    <name evidence="3" type="ORF">RNJ44_00581</name>
</gene>
<dbReference type="Proteomes" id="UP001623330">
    <property type="component" value="Unassembled WGS sequence"/>
</dbReference>
<evidence type="ECO:0000313" key="4">
    <source>
        <dbReference type="Proteomes" id="UP001623330"/>
    </source>
</evidence>
<dbReference type="EMBL" id="JBEVYD010000008">
    <property type="protein sequence ID" value="KAL3230942.1"/>
    <property type="molecule type" value="Genomic_DNA"/>
</dbReference>
<comment type="pathway">
    <text evidence="1">tRNA modification; 5-methoxycarbonylmethyl-2-thiouridine-tRNA biosynthesis.</text>
</comment>
<comment type="caution">
    <text evidence="3">The sequence shown here is derived from an EMBL/GenBank/DDBJ whole genome shotgun (WGS) entry which is preliminary data.</text>
</comment>